<evidence type="ECO:0000313" key="1">
    <source>
        <dbReference type="EMBL" id="RDX88769.1"/>
    </source>
</evidence>
<keyword evidence="2" id="KW-1185">Reference proteome</keyword>
<evidence type="ECO:0000313" key="2">
    <source>
        <dbReference type="Proteomes" id="UP000257109"/>
    </source>
</evidence>
<organism evidence="1 2">
    <name type="scientific">Mucuna pruriens</name>
    <name type="common">Velvet bean</name>
    <name type="synonym">Dolichos pruriens</name>
    <dbReference type="NCBI Taxonomy" id="157652"/>
    <lineage>
        <taxon>Eukaryota</taxon>
        <taxon>Viridiplantae</taxon>
        <taxon>Streptophyta</taxon>
        <taxon>Embryophyta</taxon>
        <taxon>Tracheophyta</taxon>
        <taxon>Spermatophyta</taxon>
        <taxon>Magnoliopsida</taxon>
        <taxon>eudicotyledons</taxon>
        <taxon>Gunneridae</taxon>
        <taxon>Pentapetalae</taxon>
        <taxon>rosids</taxon>
        <taxon>fabids</taxon>
        <taxon>Fabales</taxon>
        <taxon>Fabaceae</taxon>
        <taxon>Papilionoideae</taxon>
        <taxon>50 kb inversion clade</taxon>
        <taxon>NPAAA clade</taxon>
        <taxon>indigoferoid/millettioid clade</taxon>
        <taxon>Phaseoleae</taxon>
        <taxon>Mucuna</taxon>
    </lineage>
</organism>
<gene>
    <name evidence="1" type="ORF">CR513_29593</name>
</gene>
<sequence length="223" mass="25935">MIVLNCMDLDLALWVEKLIPTLDNLQEVKIEKWEHSNRICLMIMKHFIPEVVKEQGNSLKRLSNSLPKNEKTKVNNLLAKLISIKYIGRGNIREYIMEMSNFAAKLKSLKLELSEDLIMHLVLIFLHTLGNSKTNGPSMNLYLTMCKRKRGCKEIRLKVLILLQPLRIRKGRILRVSQKGLFNERNQYIQIFVLDIKTEGVERIKDVLELIHTDICDPFPTAL</sequence>
<evidence type="ECO:0008006" key="3">
    <source>
        <dbReference type="Google" id="ProtNLM"/>
    </source>
</evidence>
<feature type="non-terminal residue" evidence="1">
    <location>
        <position position="223"/>
    </location>
</feature>
<reference evidence="1" key="1">
    <citation type="submission" date="2018-05" db="EMBL/GenBank/DDBJ databases">
        <title>Draft genome of Mucuna pruriens seed.</title>
        <authorList>
            <person name="Nnadi N.E."/>
            <person name="Vos R."/>
            <person name="Hasami M.H."/>
            <person name="Devisetty U.K."/>
            <person name="Aguiy J.C."/>
        </authorList>
    </citation>
    <scope>NUCLEOTIDE SEQUENCE [LARGE SCALE GENOMIC DNA]</scope>
    <source>
        <strain evidence="1">JCA_2017</strain>
    </source>
</reference>
<dbReference type="OrthoDB" id="1713025at2759"/>
<dbReference type="EMBL" id="QJKJ01005844">
    <property type="protein sequence ID" value="RDX88769.1"/>
    <property type="molecule type" value="Genomic_DNA"/>
</dbReference>
<name>A0A371GDX9_MUCPR</name>
<protein>
    <recommendedName>
        <fullName evidence="3">Copia protein</fullName>
    </recommendedName>
</protein>
<dbReference type="Proteomes" id="UP000257109">
    <property type="component" value="Unassembled WGS sequence"/>
</dbReference>
<comment type="caution">
    <text evidence="1">The sequence shown here is derived from an EMBL/GenBank/DDBJ whole genome shotgun (WGS) entry which is preliminary data.</text>
</comment>
<dbReference type="AlphaFoldDB" id="A0A371GDX9"/>
<proteinExistence type="predicted"/>
<accession>A0A371GDX9</accession>